<protein>
    <submittedName>
        <fullName evidence="2">IS1595 family transposase</fullName>
    </submittedName>
</protein>
<evidence type="ECO:0000313" key="3">
    <source>
        <dbReference type="Proteomes" id="UP001355206"/>
    </source>
</evidence>
<dbReference type="InterPro" id="IPR024442">
    <property type="entry name" value="Transposase_Zn_ribbon"/>
</dbReference>
<comment type="caution">
    <text evidence="2">The sequence shown here is derived from an EMBL/GenBank/DDBJ whole genome shotgun (WGS) entry which is preliminary data.</text>
</comment>
<dbReference type="NCBIfam" id="NF033547">
    <property type="entry name" value="transpos_IS1595"/>
    <property type="match status" value="1"/>
</dbReference>
<sequence length="335" mass="37828">MHAAGRSGKGRGQHFLLSAAARRLSVAQVARLDDDEAYRLFCGIRWCATEGEPVCPHCGCVAVYRHAKRRIFTCKSCVRQFSVTSGTMFHGRKMPIRDLLVAIAIFTNGAKGHSALHLARDLSCQYKTAFVLAHKLREALGSETKTREAMGTIEIDGAYFGGYVKPANWRENRVDRRLAKNQNGKRRVVIVMRERGGRTLPFVVRHEVQSVETLEKRIRPGSTVHADEARSWDALYYAGIDVKRINHQEAYSDGEACTNGAESFFSRIRRAEIGMHHHIAGPYLNDYAHEMAWREDARRIDNGTQFLLVGLAALIHPPSTRWKGYWQRAKRIAPS</sequence>
<organism evidence="2 3">
    <name type="scientific">Methylobacterium oryzae</name>
    <dbReference type="NCBI Taxonomy" id="334852"/>
    <lineage>
        <taxon>Bacteria</taxon>
        <taxon>Pseudomonadati</taxon>
        <taxon>Pseudomonadota</taxon>
        <taxon>Alphaproteobacteria</taxon>
        <taxon>Hyphomicrobiales</taxon>
        <taxon>Methylobacteriaceae</taxon>
        <taxon>Methylobacterium</taxon>
    </lineage>
</organism>
<reference evidence="2 3" key="1">
    <citation type="journal article" date="2012" name="Genet. Mol. Biol.">
        <title>Analysis of 16S rRNA and mxaF genes revealing insights into Methylobacterium niche-specific plant association.</title>
        <authorList>
            <person name="Dourado M.N."/>
            <person name="Andreote F.D."/>
            <person name="Dini-Andreote F."/>
            <person name="Conti R."/>
            <person name="Araujo J.M."/>
            <person name="Araujo W.L."/>
        </authorList>
    </citation>
    <scope>NUCLEOTIDE SEQUENCE [LARGE SCALE GENOMIC DNA]</scope>
    <source>
        <strain evidence="2 3">TC3-10</strain>
    </source>
</reference>
<accession>A0ABU7TKP5</accession>
<evidence type="ECO:0000259" key="1">
    <source>
        <dbReference type="SMART" id="SM01126"/>
    </source>
</evidence>
<dbReference type="Pfam" id="PF12760">
    <property type="entry name" value="Zn_ribbon_IS1595"/>
    <property type="match status" value="1"/>
</dbReference>
<dbReference type="InterPro" id="IPR024445">
    <property type="entry name" value="Tnp_ISXO2-like"/>
</dbReference>
<dbReference type="Pfam" id="PF12762">
    <property type="entry name" value="DDE_Tnp_IS1595"/>
    <property type="match status" value="1"/>
</dbReference>
<name>A0ABU7TKP5_9HYPH</name>
<dbReference type="EMBL" id="MLCA01000001">
    <property type="protein sequence ID" value="MEE7490405.1"/>
    <property type="molecule type" value="Genomic_DNA"/>
</dbReference>
<proteinExistence type="predicted"/>
<feature type="domain" description="ISXO2-like transposase" evidence="1">
    <location>
        <begin position="148"/>
        <end position="296"/>
    </location>
</feature>
<keyword evidence="3" id="KW-1185">Reference proteome</keyword>
<evidence type="ECO:0000313" key="2">
    <source>
        <dbReference type="EMBL" id="MEE7490405.1"/>
    </source>
</evidence>
<gene>
    <name evidence="2" type="ORF">MOTC310_07875</name>
</gene>
<dbReference type="SMART" id="SM01126">
    <property type="entry name" value="DDE_Tnp_IS1595"/>
    <property type="match status" value="1"/>
</dbReference>
<dbReference type="RefSeq" id="WP_331301394.1">
    <property type="nucleotide sequence ID" value="NZ_MLCA01000001.1"/>
</dbReference>
<dbReference type="Proteomes" id="UP001355206">
    <property type="component" value="Unassembled WGS sequence"/>
</dbReference>